<comment type="caution">
    <text evidence="2">The sequence shown here is derived from an EMBL/GenBank/DDBJ whole genome shotgun (WGS) entry which is preliminary data.</text>
</comment>
<protein>
    <submittedName>
        <fullName evidence="2">DUF3263 domain-containing protein</fullName>
    </submittedName>
</protein>
<evidence type="ECO:0000313" key="3">
    <source>
        <dbReference type="Proteomes" id="UP000265419"/>
    </source>
</evidence>
<feature type="compositionally biased region" description="Pro residues" evidence="1">
    <location>
        <begin position="1"/>
        <end position="10"/>
    </location>
</feature>
<dbReference type="Pfam" id="PF11662">
    <property type="entry name" value="DUF3263"/>
    <property type="match status" value="1"/>
</dbReference>
<feature type="region of interest" description="Disordered" evidence="1">
    <location>
        <begin position="1"/>
        <end position="53"/>
    </location>
</feature>
<evidence type="ECO:0000256" key="1">
    <source>
        <dbReference type="SAM" id="MobiDB-lite"/>
    </source>
</evidence>
<dbReference type="EMBL" id="QQXK01000012">
    <property type="protein sequence ID" value="RII42431.1"/>
    <property type="molecule type" value="Genomic_DNA"/>
</dbReference>
<dbReference type="AlphaFoldDB" id="A0A399J9Z9"/>
<reference evidence="2 3" key="1">
    <citation type="submission" date="2018-07" db="EMBL/GenBank/DDBJ databases">
        <title>Arthrobacter sp. nov., isolated from raw cow's milk with high bacterial count.</title>
        <authorList>
            <person name="Hahne J."/>
            <person name="Isele D."/>
            <person name="Lipski A."/>
        </authorList>
    </citation>
    <scope>NUCLEOTIDE SEQUENCE [LARGE SCALE GENOMIC DNA]</scope>
    <source>
        <strain evidence="2 3">JZ R-35</strain>
    </source>
</reference>
<keyword evidence="3" id="KW-1185">Reference proteome</keyword>
<gene>
    <name evidence="2" type="ORF">DWB68_07355</name>
</gene>
<feature type="compositionally biased region" description="Low complexity" evidence="1">
    <location>
        <begin position="110"/>
        <end position="119"/>
    </location>
</feature>
<dbReference type="InterPro" id="IPR021678">
    <property type="entry name" value="DUF3263"/>
</dbReference>
<organism evidence="2 3">
    <name type="scientific">Galactobacter valiniphilus</name>
    <dbReference type="NCBI Taxonomy" id="2676122"/>
    <lineage>
        <taxon>Bacteria</taxon>
        <taxon>Bacillati</taxon>
        <taxon>Actinomycetota</taxon>
        <taxon>Actinomycetes</taxon>
        <taxon>Micrococcales</taxon>
        <taxon>Micrococcaceae</taxon>
        <taxon>Galactobacter</taxon>
    </lineage>
</organism>
<proteinExistence type="predicted"/>
<sequence>MPPCSQPRPPGAHRLGPVGWTPYPSGGGGKRVETGEEPVAEARDTPLTPTEQKMLRLESRPFKYAGAKQEAIRALLNLSSAVYYQRLNRLIDSEAAEAFDPQLVRRLRASRPAPLAASSTPVRRSLPGPDTEHEES</sequence>
<dbReference type="Proteomes" id="UP000265419">
    <property type="component" value="Unassembled WGS sequence"/>
</dbReference>
<name>A0A399J9Z9_9MICC</name>
<accession>A0A399J9Z9</accession>
<feature type="compositionally biased region" description="Basic and acidic residues" evidence="1">
    <location>
        <begin position="30"/>
        <end position="44"/>
    </location>
</feature>
<feature type="region of interest" description="Disordered" evidence="1">
    <location>
        <begin position="110"/>
        <end position="136"/>
    </location>
</feature>
<evidence type="ECO:0000313" key="2">
    <source>
        <dbReference type="EMBL" id="RII42431.1"/>
    </source>
</evidence>